<protein>
    <submittedName>
        <fullName evidence="5">Glycosyl transferase</fullName>
    </submittedName>
</protein>
<proteinExistence type="inferred from homology"/>
<dbReference type="InterPro" id="IPR001173">
    <property type="entry name" value="Glyco_trans_2-like"/>
</dbReference>
<sequence length="338" mass="39484">MKLLSVVIPCYNSQDYMEYCIESLLPGGEDVELLIVNDGSSDNTAKIADDYAVRYPSNVRVIHQENGGHGEAVNAGIRNASGFYLKVVDSDDWVDVRAYLKILKILKGFVTEKQTVDMIISNFTYEKEDKKYKKVMKYEDVLPVDKIFTWEDIKPFRRGQYLLMHSLIYRTELLKNCGLVLPKHTFYVDNLFVFVPLKHVKTMYYINLEFYRYFIGREDQSVQENVMIKRIDQQIKVNKQMIDDLELEDIRSPKLRQYLLHQLEIVTVISSILLIKSGTAENLQKKKELWKYMKDKDQELYHEIRYGMIGILLNLPGRPGRSISVGGYKISQRFIGFN</sequence>
<dbReference type="GO" id="GO:0016757">
    <property type="term" value="F:glycosyltransferase activity"/>
    <property type="evidence" value="ECO:0007669"/>
    <property type="project" value="UniProtKB-KW"/>
</dbReference>
<evidence type="ECO:0000256" key="2">
    <source>
        <dbReference type="ARBA" id="ARBA00022676"/>
    </source>
</evidence>
<evidence type="ECO:0000256" key="1">
    <source>
        <dbReference type="ARBA" id="ARBA00006739"/>
    </source>
</evidence>
<keyword evidence="6" id="KW-1185">Reference proteome</keyword>
<dbReference type="SUPFAM" id="SSF53448">
    <property type="entry name" value="Nucleotide-diphospho-sugar transferases"/>
    <property type="match status" value="1"/>
</dbReference>
<dbReference type="InterPro" id="IPR029044">
    <property type="entry name" value="Nucleotide-diphossugar_trans"/>
</dbReference>
<reference evidence="5 6" key="1">
    <citation type="submission" date="2019-07" db="EMBL/GenBank/DDBJ databases">
        <title>Whole genome shotgun sequence of Oceanobacillus sojae NBRC 105379.</title>
        <authorList>
            <person name="Hosoyama A."/>
            <person name="Uohara A."/>
            <person name="Ohji S."/>
            <person name="Ichikawa N."/>
        </authorList>
    </citation>
    <scope>NUCLEOTIDE SEQUENCE [LARGE SCALE GENOMIC DNA]</scope>
    <source>
        <strain evidence="5 6">NBRC 105379</strain>
    </source>
</reference>
<comment type="similarity">
    <text evidence="1">Belongs to the glycosyltransferase 2 family.</text>
</comment>
<evidence type="ECO:0000313" key="5">
    <source>
        <dbReference type="EMBL" id="GEN87024.1"/>
    </source>
</evidence>
<keyword evidence="3 5" id="KW-0808">Transferase</keyword>
<dbReference type="RefSeq" id="WP_147210040.1">
    <property type="nucleotide sequence ID" value="NZ_BJYM01000006.1"/>
</dbReference>
<comment type="caution">
    <text evidence="5">The sequence shown here is derived from an EMBL/GenBank/DDBJ whole genome shotgun (WGS) entry which is preliminary data.</text>
</comment>
<evidence type="ECO:0000259" key="4">
    <source>
        <dbReference type="Pfam" id="PF00535"/>
    </source>
</evidence>
<dbReference type="PANTHER" id="PTHR22916:SF51">
    <property type="entry name" value="GLYCOSYLTRANSFERASE EPSH-RELATED"/>
    <property type="match status" value="1"/>
</dbReference>
<dbReference type="EMBL" id="BJYM01000006">
    <property type="protein sequence ID" value="GEN87024.1"/>
    <property type="molecule type" value="Genomic_DNA"/>
</dbReference>
<name>A0A511ZHV8_9BACI</name>
<dbReference type="CDD" id="cd00761">
    <property type="entry name" value="Glyco_tranf_GTA_type"/>
    <property type="match status" value="1"/>
</dbReference>
<dbReference type="OrthoDB" id="396512at2"/>
<dbReference type="STRING" id="582851.GCA_900162665_00897"/>
<evidence type="ECO:0000256" key="3">
    <source>
        <dbReference type="ARBA" id="ARBA00022679"/>
    </source>
</evidence>
<dbReference type="Pfam" id="PF00535">
    <property type="entry name" value="Glycos_transf_2"/>
    <property type="match status" value="1"/>
</dbReference>
<feature type="domain" description="Glycosyltransferase 2-like" evidence="4">
    <location>
        <begin position="5"/>
        <end position="107"/>
    </location>
</feature>
<dbReference type="AlphaFoldDB" id="A0A511ZHV8"/>
<accession>A0A511ZHV8</accession>
<dbReference type="PANTHER" id="PTHR22916">
    <property type="entry name" value="GLYCOSYLTRANSFERASE"/>
    <property type="match status" value="1"/>
</dbReference>
<keyword evidence="2" id="KW-0328">Glycosyltransferase</keyword>
<gene>
    <name evidence="5" type="ORF">OSO01_17630</name>
</gene>
<dbReference type="Proteomes" id="UP000321558">
    <property type="component" value="Unassembled WGS sequence"/>
</dbReference>
<dbReference type="Gene3D" id="3.90.550.10">
    <property type="entry name" value="Spore Coat Polysaccharide Biosynthesis Protein SpsA, Chain A"/>
    <property type="match status" value="1"/>
</dbReference>
<evidence type="ECO:0000313" key="6">
    <source>
        <dbReference type="Proteomes" id="UP000321558"/>
    </source>
</evidence>
<organism evidence="5 6">
    <name type="scientific">Oceanobacillus sojae</name>
    <dbReference type="NCBI Taxonomy" id="582851"/>
    <lineage>
        <taxon>Bacteria</taxon>
        <taxon>Bacillati</taxon>
        <taxon>Bacillota</taxon>
        <taxon>Bacilli</taxon>
        <taxon>Bacillales</taxon>
        <taxon>Bacillaceae</taxon>
        <taxon>Oceanobacillus</taxon>
    </lineage>
</organism>